<reference evidence="9" key="1">
    <citation type="journal article" date="2023" name="IScience">
        <title>Live-bearing cockroach genome reveals convergent evolutionary mechanisms linked to viviparity in insects and beyond.</title>
        <authorList>
            <person name="Fouks B."/>
            <person name="Harrison M.C."/>
            <person name="Mikhailova A.A."/>
            <person name="Marchal E."/>
            <person name="English S."/>
            <person name="Carruthers M."/>
            <person name="Jennings E.C."/>
            <person name="Chiamaka E.L."/>
            <person name="Frigard R.A."/>
            <person name="Pippel M."/>
            <person name="Attardo G.M."/>
            <person name="Benoit J.B."/>
            <person name="Bornberg-Bauer E."/>
            <person name="Tobe S.S."/>
        </authorList>
    </citation>
    <scope>NUCLEOTIDE SEQUENCE</scope>
    <source>
        <strain evidence="9">Stay&amp;Tobe</strain>
    </source>
</reference>
<evidence type="ECO:0000256" key="4">
    <source>
        <dbReference type="ARBA" id="ARBA00022490"/>
    </source>
</evidence>
<comment type="function">
    <text evidence="7">Component of the ESCRT-II complex (endosomal sorting complex required for transport II), which is required for multivesicular body (MVB) formation and sorting of endosomal cargo proteins into MVBs.</text>
</comment>
<dbReference type="InterPro" id="IPR021648">
    <property type="entry name" value="GLUE_dom"/>
</dbReference>
<evidence type="ECO:0000256" key="7">
    <source>
        <dbReference type="RuleBase" id="RU367095"/>
    </source>
</evidence>
<dbReference type="FunFam" id="1.10.10.10:FF:000170">
    <property type="entry name" value="Vacuolar protein-sorting-associated protein 36"/>
    <property type="match status" value="1"/>
</dbReference>
<dbReference type="GO" id="GO:0000814">
    <property type="term" value="C:ESCRT II complex"/>
    <property type="evidence" value="ECO:0007669"/>
    <property type="project" value="UniProtKB-UniRule"/>
</dbReference>
<dbReference type="SUPFAM" id="SSF46785">
    <property type="entry name" value="Winged helix' DNA-binding domain"/>
    <property type="match status" value="2"/>
</dbReference>
<comment type="subunit">
    <text evidence="7">Component of the endosomal sorting complex required for transport II (ESCRT-II).</text>
</comment>
<organism evidence="9 10">
    <name type="scientific">Diploptera punctata</name>
    <name type="common">Pacific beetle cockroach</name>
    <dbReference type="NCBI Taxonomy" id="6984"/>
    <lineage>
        <taxon>Eukaryota</taxon>
        <taxon>Metazoa</taxon>
        <taxon>Ecdysozoa</taxon>
        <taxon>Arthropoda</taxon>
        <taxon>Hexapoda</taxon>
        <taxon>Insecta</taxon>
        <taxon>Pterygota</taxon>
        <taxon>Neoptera</taxon>
        <taxon>Polyneoptera</taxon>
        <taxon>Dictyoptera</taxon>
        <taxon>Blattodea</taxon>
        <taxon>Blaberoidea</taxon>
        <taxon>Blaberidae</taxon>
        <taxon>Diplopterinae</taxon>
        <taxon>Diploptera</taxon>
    </lineage>
</organism>
<dbReference type="FunFam" id="1.10.10.10:FF:000416">
    <property type="entry name" value="Vacuolar protein-sorting-associated protein 36"/>
    <property type="match status" value="1"/>
</dbReference>
<dbReference type="PROSITE" id="PS51495">
    <property type="entry name" value="GLUE"/>
    <property type="match status" value="1"/>
</dbReference>
<dbReference type="Gene3D" id="2.30.29.30">
    <property type="entry name" value="Pleckstrin-homology domain (PH domain)/Phosphotyrosine-binding domain (PTB)"/>
    <property type="match status" value="1"/>
</dbReference>
<sequence length="389" mass="43765">MDRFEYKTAHLNPAESFVVREKGVRLYDGEQKTHFEGGEVMLTTHRLIWGRPGEIAQGQTCLSLPLHYLVFTEEEAASSSFGFSRSKKVILHLSEILSGKGQGPVVSSNYNFIKLSFKEGTDSNFLNILNETVQSKKWITSPASVSGQAPNIKLRTGIVGIERGIQERQKATDESISKAFQDLSKLMDMAKDMVNISKSISQKIRDKQGDITEDETIRFKSYLLSLGIDDPVTRNDFRSDSQYYQQLAKQLSDILVEPIKEVGGMMALTDVYCRVNRARGLELLSPEDLIQACHLLDKLKLPIRLRRFDSGVKVLQLESHSDENVAKNTAVALEEQGSLTAEDLAQLLGISVLLAKERLLTTEKHGRACRDESIEGLRFFPNWLLLRED</sequence>
<dbReference type="PANTHER" id="PTHR13128">
    <property type="entry name" value="VACUOLAR PROTEIN-SORTING-ASSOCIATED PROTEIN 36"/>
    <property type="match status" value="1"/>
</dbReference>
<evidence type="ECO:0000313" key="10">
    <source>
        <dbReference type="Proteomes" id="UP001233999"/>
    </source>
</evidence>
<keyword evidence="5 7" id="KW-0653">Protein transport</keyword>
<comment type="similarity">
    <text evidence="1 7">Belongs to the VPS36 family.</text>
</comment>
<feature type="domain" description="GLUE N-terminal" evidence="8">
    <location>
        <begin position="1"/>
        <end position="145"/>
    </location>
</feature>
<dbReference type="InterPro" id="IPR036390">
    <property type="entry name" value="WH_DNA-bd_sf"/>
</dbReference>
<protein>
    <recommendedName>
        <fullName evidence="2 7">Vacuolar protein-sorting-associated protein 36</fullName>
    </recommendedName>
    <alternativeName>
        <fullName evidence="6 7">ESCRT-II complex subunit VPS36</fullName>
    </alternativeName>
</protein>
<dbReference type="Pfam" id="PF11605">
    <property type="entry name" value="Vps36_ESCRT-II"/>
    <property type="match status" value="1"/>
</dbReference>
<evidence type="ECO:0000256" key="6">
    <source>
        <dbReference type="ARBA" id="ARBA00030114"/>
    </source>
</evidence>
<keyword evidence="7" id="KW-0967">Endosome</keyword>
<dbReference type="AlphaFoldDB" id="A0AAD8A1F9"/>
<dbReference type="GO" id="GO:0043328">
    <property type="term" value="P:protein transport to vacuole involved in ubiquitin-dependent protein catabolic process via the multivesicular body sorting pathway"/>
    <property type="evidence" value="ECO:0007669"/>
    <property type="project" value="UniProtKB-UniRule"/>
</dbReference>
<gene>
    <name evidence="9" type="ORF">L9F63_016280</name>
</gene>
<evidence type="ECO:0000256" key="2">
    <source>
        <dbReference type="ARBA" id="ARBA00017953"/>
    </source>
</evidence>
<dbReference type="Gene3D" id="1.10.10.10">
    <property type="entry name" value="Winged helix-like DNA-binding domain superfamily/Winged helix DNA-binding domain"/>
    <property type="match status" value="2"/>
</dbReference>
<keyword evidence="10" id="KW-1185">Reference proteome</keyword>
<evidence type="ECO:0000256" key="1">
    <source>
        <dbReference type="ARBA" id="ARBA00009697"/>
    </source>
</evidence>
<proteinExistence type="inferred from homology"/>
<dbReference type="EMBL" id="JASPKZ010004196">
    <property type="protein sequence ID" value="KAJ9590764.1"/>
    <property type="molecule type" value="Genomic_DNA"/>
</dbReference>
<dbReference type="GO" id="GO:0043130">
    <property type="term" value="F:ubiquitin binding"/>
    <property type="evidence" value="ECO:0007669"/>
    <property type="project" value="UniProtKB-UniRule"/>
</dbReference>
<dbReference type="Proteomes" id="UP001233999">
    <property type="component" value="Unassembled WGS sequence"/>
</dbReference>
<dbReference type="GO" id="GO:0031902">
    <property type="term" value="C:late endosome membrane"/>
    <property type="evidence" value="ECO:0007669"/>
    <property type="project" value="UniProtKB-UniRule"/>
</dbReference>
<dbReference type="InterPro" id="IPR037855">
    <property type="entry name" value="Vps36"/>
</dbReference>
<comment type="caution">
    <text evidence="9">The sequence shown here is derived from an EMBL/GenBank/DDBJ whole genome shotgun (WGS) entry which is preliminary data.</text>
</comment>
<comment type="subcellular location">
    <subcellularLocation>
        <location evidence="7">Cytoplasm</location>
    </subcellularLocation>
    <subcellularLocation>
        <location evidence="7">Endosome</location>
    </subcellularLocation>
</comment>
<dbReference type="PANTHER" id="PTHR13128:SF12">
    <property type="entry name" value="VACUOLAR PROTEIN-SORTING-ASSOCIATED PROTEIN 36"/>
    <property type="match status" value="1"/>
</dbReference>
<dbReference type="InterPro" id="IPR036388">
    <property type="entry name" value="WH-like_DNA-bd_sf"/>
</dbReference>
<dbReference type="Gene3D" id="6.10.140.260">
    <property type="match status" value="1"/>
</dbReference>
<evidence type="ECO:0000259" key="8">
    <source>
        <dbReference type="PROSITE" id="PS51495"/>
    </source>
</evidence>
<accession>A0AAD8A1F9</accession>
<dbReference type="GO" id="GO:0032266">
    <property type="term" value="F:phosphatidylinositol-3-phosphate binding"/>
    <property type="evidence" value="ECO:0007669"/>
    <property type="project" value="UniProtKB-UniRule"/>
</dbReference>
<evidence type="ECO:0000256" key="3">
    <source>
        <dbReference type="ARBA" id="ARBA00022448"/>
    </source>
</evidence>
<name>A0AAD8A1F9_DIPPU</name>
<dbReference type="InterPro" id="IPR040608">
    <property type="entry name" value="Snf8/Vps36"/>
</dbReference>
<reference evidence="9" key="2">
    <citation type="submission" date="2023-05" db="EMBL/GenBank/DDBJ databases">
        <authorList>
            <person name="Fouks B."/>
        </authorList>
    </citation>
    <scope>NUCLEOTIDE SEQUENCE</scope>
    <source>
        <strain evidence="9">Stay&amp;Tobe</strain>
        <tissue evidence="9">Testes</tissue>
    </source>
</reference>
<keyword evidence="4 7" id="KW-0963">Cytoplasm</keyword>
<keyword evidence="3 7" id="KW-0813">Transport</keyword>
<evidence type="ECO:0000313" key="9">
    <source>
        <dbReference type="EMBL" id="KAJ9590764.1"/>
    </source>
</evidence>
<dbReference type="InterPro" id="IPR011993">
    <property type="entry name" value="PH-like_dom_sf"/>
</dbReference>
<dbReference type="Pfam" id="PF04157">
    <property type="entry name" value="EAP30"/>
    <property type="match status" value="1"/>
</dbReference>
<dbReference type="SUPFAM" id="SSF50729">
    <property type="entry name" value="PH domain-like"/>
    <property type="match status" value="1"/>
</dbReference>
<evidence type="ECO:0000256" key="5">
    <source>
        <dbReference type="ARBA" id="ARBA00022927"/>
    </source>
</evidence>